<comment type="caution">
    <text evidence="1">The sequence shown here is derived from an EMBL/GenBank/DDBJ whole genome shotgun (WGS) entry which is preliminary data.</text>
</comment>
<dbReference type="Proteomes" id="UP000644010">
    <property type="component" value="Unassembled WGS sequence"/>
</dbReference>
<keyword evidence="2" id="KW-1185">Reference proteome</keyword>
<protein>
    <submittedName>
        <fullName evidence="1">Uncharacterized protein</fullName>
    </submittedName>
</protein>
<evidence type="ECO:0000313" key="1">
    <source>
        <dbReference type="EMBL" id="MBC5645881.1"/>
    </source>
</evidence>
<evidence type="ECO:0000313" key="2">
    <source>
        <dbReference type="Proteomes" id="UP000644010"/>
    </source>
</evidence>
<gene>
    <name evidence="1" type="ORF">H8S77_23685</name>
</gene>
<proteinExistence type="predicted"/>
<organism evidence="1 2">
    <name type="scientific">Parabacteroides segnis</name>
    <dbReference type="NCBI Taxonomy" id="2763058"/>
    <lineage>
        <taxon>Bacteria</taxon>
        <taxon>Pseudomonadati</taxon>
        <taxon>Bacteroidota</taxon>
        <taxon>Bacteroidia</taxon>
        <taxon>Bacteroidales</taxon>
        <taxon>Tannerellaceae</taxon>
        <taxon>Parabacteroides</taxon>
    </lineage>
</organism>
<dbReference type="RefSeq" id="WP_186961477.1">
    <property type="nucleotide sequence ID" value="NZ_JACOOI010000039.1"/>
</dbReference>
<accession>A0ABR7E7Y5</accession>
<reference evidence="1 2" key="1">
    <citation type="submission" date="2020-08" db="EMBL/GenBank/DDBJ databases">
        <title>Genome public.</title>
        <authorList>
            <person name="Liu C."/>
            <person name="Sun Q."/>
        </authorList>
    </citation>
    <scope>NUCLEOTIDE SEQUENCE [LARGE SCALE GENOMIC DNA]</scope>
    <source>
        <strain evidence="1 2">BX2</strain>
    </source>
</reference>
<name>A0ABR7E7Y5_9BACT</name>
<sequence>MGNYTDETKLIFDNNLSSARWKTRRIRTAFNKRLRRVNTPSRNRGRIQH</sequence>
<dbReference type="EMBL" id="JACOOI010000039">
    <property type="protein sequence ID" value="MBC5645881.1"/>
    <property type="molecule type" value="Genomic_DNA"/>
</dbReference>